<evidence type="ECO:0000256" key="1">
    <source>
        <dbReference type="SAM" id="MobiDB-lite"/>
    </source>
</evidence>
<reference evidence="2" key="1">
    <citation type="submission" date="2021-03" db="EMBL/GenBank/DDBJ databases">
        <authorList>
            <person name="Tagirdzhanova G."/>
        </authorList>
    </citation>
    <scope>NUCLEOTIDE SEQUENCE</scope>
</reference>
<gene>
    <name evidence="2" type="ORF">IMSHALPRED_003999</name>
</gene>
<comment type="caution">
    <text evidence="2">The sequence shown here is derived from an EMBL/GenBank/DDBJ whole genome shotgun (WGS) entry which is preliminary data.</text>
</comment>
<protein>
    <submittedName>
        <fullName evidence="2">Uncharacterized protein</fullName>
    </submittedName>
</protein>
<dbReference type="EMBL" id="CAJPDT010000002">
    <property type="protein sequence ID" value="CAF9905872.1"/>
    <property type="molecule type" value="Genomic_DNA"/>
</dbReference>
<dbReference type="Proteomes" id="UP000664534">
    <property type="component" value="Unassembled WGS sequence"/>
</dbReference>
<feature type="region of interest" description="Disordered" evidence="1">
    <location>
        <begin position="1"/>
        <end position="30"/>
    </location>
</feature>
<dbReference type="PANTHER" id="PTHR35179:SF2">
    <property type="entry name" value="START DOMAIN-CONTAINING PROTEIN"/>
    <property type="match status" value="1"/>
</dbReference>
<proteinExistence type="predicted"/>
<dbReference type="AlphaFoldDB" id="A0A8H3HWZ1"/>
<dbReference type="PANTHER" id="PTHR35179">
    <property type="entry name" value="PROTEIN CBG02620"/>
    <property type="match status" value="1"/>
</dbReference>
<name>A0A8H3HWZ1_9LECA</name>
<keyword evidence="3" id="KW-1185">Reference proteome</keyword>
<evidence type="ECO:0000313" key="2">
    <source>
        <dbReference type="EMBL" id="CAF9905872.1"/>
    </source>
</evidence>
<sequence>MKGIPPIWNPPATVPSLEPDSGPRYVDQNADRNPVSPLAALIHAVHTGHPKFDFTSINVLTDRRPIRKLYGLVAGDRSSFEFGVTILGSTALFTRMEKESRDEPNNQIREYRRAFETAYLKIPVSAKGSTSHHRVVQYVFRGMNFLVRSAVDAYLPDQVSEPEPASGVGKTGSEELTDFVKAMSLDEPATYFQSTITSSVVVIPGGRQIPHAATAELSTRRTMPKWAGAKSYLCAKKMPDLWISQTANFIEAYHTYNEDTGFRPHASQGNWRSAPRRSTKASSQPQLTRFNDIKIKPLKEELVAWETANARLLSKLLTLIKKVIEATTDLGGTCIVSHDELSRVLNVSRAKKGEVPGLPEKLQKCFMQPTRAD</sequence>
<feature type="region of interest" description="Disordered" evidence="1">
    <location>
        <begin position="264"/>
        <end position="285"/>
    </location>
</feature>
<accession>A0A8H3HWZ1</accession>
<organism evidence="2 3">
    <name type="scientific">Imshaugia aleurites</name>
    <dbReference type="NCBI Taxonomy" id="172621"/>
    <lineage>
        <taxon>Eukaryota</taxon>
        <taxon>Fungi</taxon>
        <taxon>Dikarya</taxon>
        <taxon>Ascomycota</taxon>
        <taxon>Pezizomycotina</taxon>
        <taxon>Lecanoromycetes</taxon>
        <taxon>OSLEUM clade</taxon>
        <taxon>Lecanoromycetidae</taxon>
        <taxon>Lecanorales</taxon>
        <taxon>Lecanorineae</taxon>
        <taxon>Parmeliaceae</taxon>
        <taxon>Imshaugia</taxon>
    </lineage>
</organism>
<evidence type="ECO:0000313" key="3">
    <source>
        <dbReference type="Proteomes" id="UP000664534"/>
    </source>
</evidence>
<dbReference type="OrthoDB" id="420564at2759"/>